<dbReference type="Proteomes" id="UP001054252">
    <property type="component" value="Unassembled WGS sequence"/>
</dbReference>
<gene>
    <name evidence="1" type="ORF">SLEP1_g30962</name>
</gene>
<accession>A0AAV5K9P5</accession>
<dbReference type="AlphaFoldDB" id="A0AAV5K9P5"/>
<dbReference type="EMBL" id="BPVZ01000056">
    <property type="protein sequence ID" value="GKV20917.1"/>
    <property type="molecule type" value="Genomic_DNA"/>
</dbReference>
<protein>
    <submittedName>
        <fullName evidence="1">Uncharacterized protein</fullName>
    </submittedName>
</protein>
<comment type="caution">
    <text evidence="1">The sequence shown here is derived from an EMBL/GenBank/DDBJ whole genome shotgun (WGS) entry which is preliminary data.</text>
</comment>
<evidence type="ECO:0000313" key="1">
    <source>
        <dbReference type="EMBL" id="GKV20917.1"/>
    </source>
</evidence>
<keyword evidence="2" id="KW-1185">Reference proteome</keyword>
<sequence>MAGTRDRRLRRKLKFHLFCSKKTLRRMKAKAPTTRAEMSHAREEMAQMVASMEDLRLELDLMKASRQQQFDDMLLDSEAVDTLIQIILQL</sequence>
<name>A0AAV5K9P5_9ROSI</name>
<proteinExistence type="predicted"/>
<organism evidence="1 2">
    <name type="scientific">Rubroshorea leprosula</name>
    <dbReference type="NCBI Taxonomy" id="152421"/>
    <lineage>
        <taxon>Eukaryota</taxon>
        <taxon>Viridiplantae</taxon>
        <taxon>Streptophyta</taxon>
        <taxon>Embryophyta</taxon>
        <taxon>Tracheophyta</taxon>
        <taxon>Spermatophyta</taxon>
        <taxon>Magnoliopsida</taxon>
        <taxon>eudicotyledons</taxon>
        <taxon>Gunneridae</taxon>
        <taxon>Pentapetalae</taxon>
        <taxon>rosids</taxon>
        <taxon>malvids</taxon>
        <taxon>Malvales</taxon>
        <taxon>Dipterocarpaceae</taxon>
        <taxon>Rubroshorea</taxon>
    </lineage>
</organism>
<evidence type="ECO:0000313" key="2">
    <source>
        <dbReference type="Proteomes" id="UP001054252"/>
    </source>
</evidence>
<reference evidence="1 2" key="1">
    <citation type="journal article" date="2021" name="Commun. Biol.">
        <title>The genome of Shorea leprosula (Dipterocarpaceae) highlights the ecological relevance of drought in aseasonal tropical rainforests.</title>
        <authorList>
            <person name="Ng K.K.S."/>
            <person name="Kobayashi M.J."/>
            <person name="Fawcett J.A."/>
            <person name="Hatakeyama M."/>
            <person name="Paape T."/>
            <person name="Ng C.H."/>
            <person name="Ang C.C."/>
            <person name="Tnah L.H."/>
            <person name="Lee C.T."/>
            <person name="Nishiyama T."/>
            <person name="Sese J."/>
            <person name="O'Brien M.J."/>
            <person name="Copetti D."/>
            <person name="Mohd Noor M.I."/>
            <person name="Ong R.C."/>
            <person name="Putra M."/>
            <person name="Sireger I.Z."/>
            <person name="Indrioko S."/>
            <person name="Kosugi Y."/>
            <person name="Izuno A."/>
            <person name="Isagi Y."/>
            <person name="Lee S.L."/>
            <person name="Shimizu K.K."/>
        </authorList>
    </citation>
    <scope>NUCLEOTIDE SEQUENCE [LARGE SCALE GENOMIC DNA]</scope>
    <source>
        <strain evidence="1">214</strain>
    </source>
</reference>